<reference evidence="3 4" key="1">
    <citation type="journal article" date="2016" name="Nat. Commun.">
        <title>Thousands of microbial genomes shed light on interconnected biogeochemical processes in an aquifer system.</title>
        <authorList>
            <person name="Anantharaman K."/>
            <person name="Brown C.T."/>
            <person name="Hug L.A."/>
            <person name="Sharon I."/>
            <person name="Castelle C.J."/>
            <person name="Probst A.J."/>
            <person name="Thomas B.C."/>
            <person name="Singh A."/>
            <person name="Wilkins M.J."/>
            <person name="Karaoz U."/>
            <person name="Brodie E.L."/>
            <person name="Williams K.H."/>
            <person name="Hubbard S.S."/>
            <person name="Banfield J.F."/>
        </authorList>
    </citation>
    <scope>NUCLEOTIDE SEQUENCE [LARGE SCALE GENOMIC DNA]</scope>
</reference>
<feature type="transmembrane region" description="Helical" evidence="1">
    <location>
        <begin position="12"/>
        <end position="35"/>
    </location>
</feature>
<evidence type="ECO:0000259" key="2">
    <source>
        <dbReference type="Pfam" id="PF24709"/>
    </source>
</evidence>
<organism evidence="3 4">
    <name type="scientific">Candidatus Portnoybacteria bacterium RBG_13_41_18</name>
    <dbReference type="NCBI Taxonomy" id="1801991"/>
    <lineage>
        <taxon>Bacteria</taxon>
        <taxon>Candidatus Portnoyibacteriota</taxon>
    </lineage>
</organism>
<dbReference type="Pfam" id="PF24709">
    <property type="entry name" value="DUF7670"/>
    <property type="match status" value="1"/>
</dbReference>
<sequence>MNNMEKKINKFIYWIPRILSIIFILFLALMSLDVFSPELSFWPTLGALFIHNVPALVLLIVLLISWKYEIVGGITFILAGLLYIIILMRKPFEWYMLSWSIQISGVAFLIGILFLIGWFKKKSKKNLPPK</sequence>
<keyword evidence="1" id="KW-0812">Transmembrane</keyword>
<feature type="domain" description="DUF7670" evidence="2">
    <location>
        <begin position="6"/>
        <end position="125"/>
    </location>
</feature>
<feature type="transmembrane region" description="Helical" evidence="1">
    <location>
        <begin position="70"/>
        <end position="88"/>
    </location>
</feature>
<gene>
    <name evidence="3" type="ORF">A2174_01085</name>
</gene>
<dbReference type="Proteomes" id="UP000177725">
    <property type="component" value="Unassembled WGS sequence"/>
</dbReference>
<name>A0A1G2F6D1_9BACT</name>
<accession>A0A1G2F6D1</accession>
<feature type="transmembrane region" description="Helical" evidence="1">
    <location>
        <begin position="41"/>
        <end position="63"/>
    </location>
</feature>
<feature type="transmembrane region" description="Helical" evidence="1">
    <location>
        <begin position="94"/>
        <end position="119"/>
    </location>
</feature>
<dbReference type="AlphaFoldDB" id="A0A1G2F6D1"/>
<keyword evidence="1" id="KW-0472">Membrane</keyword>
<dbReference type="InterPro" id="IPR056087">
    <property type="entry name" value="DUF7670"/>
</dbReference>
<protein>
    <recommendedName>
        <fullName evidence="2">DUF7670 domain-containing protein</fullName>
    </recommendedName>
</protein>
<evidence type="ECO:0000313" key="4">
    <source>
        <dbReference type="Proteomes" id="UP000177725"/>
    </source>
</evidence>
<proteinExistence type="predicted"/>
<evidence type="ECO:0000256" key="1">
    <source>
        <dbReference type="SAM" id="Phobius"/>
    </source>
</evidence>
<dbReference type="EMBL" id="MHMV01000054">
    <property type="protein sequence ID" value="OGZ33111.1"/>
    <property type="molecule type" value="Genomic_DNA"/>
</dbReference>
<evidence type="ECO:0000313" key="3">
    <source>
        <dbReference type="EMBL" id="OGZ33111.1"/>
    </source>
</evidence>
<comment type="caution">
    <text evidence="3">The sequence shown here is derived from an EMBL/GenBank/DDBJ whole genome shotgun (WGS) entry which is preliminary data.</text>
</comment>
<keyword evidence="1" id="KW-1133">Transmembrane helix</keyword>